<evidence type="ECO:0000313" key="13">
    <source>
        <dbReference type="Ensembl" id="ENSXETP00000102583"/>
    </source>
</evidence>
<dbReference type="PROSITE" id="PS50082">
    <property type="entry name" value="WD_REPEATS_2"/>
    <property type="match status" value="1"/>
</dbReference>
<dbReference type="OrthoDB" id="1930760at2759"/>
<reference evidence="15" key="3">
    <citation type="submission" date="2025-04" db="UniProtKB">
        <authorList>
            <consortium name="RefSeq"/>
        </authorList>
    </citation>
    <scope>IDENTIFICATION</scope>
    <source>
        <strain evidence="15">Nigerian</strain>
        <tissue evidence="15">Liver and blood</tissue>
    </source>
</reference>
<dbReference type="PROSITE" id="PS00678">
    <property type="entry name" value="WD_REPEATS_1"/>
    <property type="match status" value="1"/>
</dbReference>
<dbReference type="InterPro" id="IPR019775">
    <property type="entry name" value="WD40_repeat_CS"/>
</dbReference>
<feature type="repeat" description="WD" evidence="12">
    <location>
        <begin position="231"/>
        <end position="273"/>
    </location>
</feature>
<gene>
    <name evidence="13 15 16" type="primary">dph7</name>
</gene>
<keyword evidence="3" id="KW-0677">Repeat</keyword>
<dbReference type="SUPFAM" id="SSF50978">
    <property type="entry name" value="WD40 repeat-like"/>
    <property type="match status" value="1"/>
</dbReference>
<evidence type="ECO:0000256" key="2">
    <source>
        <dbReference type="ARBA" id="ARBA00022574"/>
    </source>
</evidence>
<dbReference type="Proteomes" id="UP000008143">
    <property type="component" value="Chromosome 8"/>
</dbReference>
<dbReference type="PANTHER" id="PTHR46042">
    <property type="entry name" value="DIPHTHINE METHYLTRANSFERASE"/>
    <property type="match status" value="1"/>
</dbReference>
<dbReference type="InterPro" id="IPR015943">
    <property type="entry name" value="WD40/YVTN_repeat-like_dom_sf"/>
</dbReference>
<evidence type="ECO:0000256" key="3">
    <source>
        <dbReference type="ARBA" id="ARBA00022737"/>
    </source>
</evidence>
<dbReference type="AGR" id="Xenbase:XB-GENE-959400"/>
<dbReference type="RefSeq" id="XP_031747479.1">
    <property type="nucleotide sequence ID" value="XM_031891619.1"/>
</dbReference>
<dbReference type="InterPro" id="IPR001680">
    <property type="entry name" value="WD40_rpt"/>
</dbReference>
<dbReference type="Pfam" id="PF00400">
    <property type="entry name" value="WD40"/>
    <property type="match status" value="1"/>
</dbReference>
<dbReference type="Xenbase" id="XB-GENE-959400">
    <property type="gene designation" value="dph7"/>
</dbReference>
<evidence type="ECO:0000313" key="15">
    <source>
        <dbReference type="RefSeq" id="XP_031747479.1"/>
    </source>
</evidence>
<dbReference type="GO" id="GO:0008168">
    <property type="term" value="F:methyltransferase activity"/>
    <property type="evidence" value="ECO:0007669"/>
    <property type="project" value="UniProtKB-KW"/>
</dbReference>
<keyword evidence="15" id="KW-0808">Transferase</keyword>
<dbReference type="AlphaFoldDB" id="A0A803J420"/>
<comment type="pathway">
    <text evidence="1">Protein modification; peptidyl-diphthamide biosynthesis.</text>
</comment>
<keyword evidence="4" id="KW-0378">Hydrolase</keyword>
<proteinExistence type="inferred from homology"/>
<comment type="similarity">
    <text evidence="5">Belongs to the DPH7 family.</text>
</comment>
<dbReference type="OMA" id="LDMKWLP"/>
<evidence type="ECO:0000313" key="14">
    <source>
        <dbReference type="Proteomes" id="UP000008143"/>
    </source>
</evidence>
<dbReference type="GeneID" id="100485354"/>
<keyword evidence="14" id="KW-1185">Reference proteome</keyword>
<dbReference type="GO" id="GO:0005737">
    <property type="term" value="C:cytoplasm"/>
    <property type="evidence" value="ECO:0000318"/>
    <property type="project" value="GO_Central"/>
</dbReference>
<protein>
    <recommendedName>
        <fullName evidence="9">Diphthine methyltransferase</fullName>
        <ecNumber evidence="6">3.1.1.97</ecNumber>
    </recommendedName>
    <alternativeName>
        <fullName evidence="11">Diphthamide biosynthesis protein 7</fullName>
    </alternativeName>
    <alternativeName>
        <fullName evidence="10">WD repeat-containing protein 85</fullName>
    </alternativeName>
</protein>
<sequence length="458" mass="51131">MSARCKAQTLQVIDTEYSADATEWCPLQDWATILACGTYQLKKPESKPGEEESDDPHTRLGRLYLYHYSPQQKFSPVTELQRLEMAAILDMKWCHLPIAGHPTLAIANAKGALELYRLTGSRESCAVELALNMEVGQECLALSLDWSTGLREGGCPIKIICSDSRGRLSLLQLEGRSPSLDVLCQWDAHGFEAWIAAFNYWNCNVVYSGGDDSLLRVWDTRAQPDRPLLSSKRHSMGVCSIQSNPHRENVLATGSYDEHVLLWDTRQMKQPVSDTHVQGGVWRLKWHPTHSNLLLAAGMHSGFHILDCDFKSDECPILTSYVLHNSLAYGADWARLSPQPSLLTNQEAAAAALPHRESAGSSRTQNLDRSNQNLKIFYESPTASFDVVLEDESGEYVPETAPLQNEAPLPAELAGAVSEVTAVPDYAPPESSVLATCSFYDHMLHVWRWEWQRARPPE</sequence>
<evidence type="ECO:0000256" key="8">
    <source>
        <dbReference type="ARBA" id="ARBA00062137"/>
    </source>
</evidence>
<dbReference type="CTD" id="92715"/>
<evidence type="ECO:0000256" key="6">
    <source>
        <dbReference type="ARBA" id="ARBA00039131"/>
    </source>
</evidence>
<comment type="subunit">
    <text evidence="8">Interacts with INCA1.</text>
</comment>
<dbReference type="GO" id="GO:0032259">
    <property type="term" value="P:methylation"/>
    <property type="evidence" value="ECO:0007669"/>
    <property type="project" value="UniProtKB-KW"/>
</dbReference>
<dbReference type="PANTHER" id="PTHR46042:SF1">
    <property type="entry name" value="DIPHTHINE METHYLTRANSFERASE"/>
    <property type="match status" value="1"/>
</dbReference>
<dbReference type="Gene3D" id="2.130.10.10">
    <property type="entry name" value="YVTN repeat-like/Quinoprotein amine dehydrogenase"/>
    <property type="match status" value="1"/>
</dbReference>
<keyword evidence="15" id="KW-0489">Methyltransferase</keyword>
<dbReference type="GeneTree" id="ENSGT00390000018644"/>
<dbReference type="KEGG" id="xtr:100485354"/>
<evidence type="ECO:0000313" key="16">
    <source>
        <dbReference type="Xenbase" id="XB-GENE-959400"/>
    </source>
</evidence>
<dbReference type="InterPro" id="IPR036322">
    <property type="entry name" value="WD40_repeat_dom_sf"/>
</dbReference>
<dbReference type="FunFam" id="2.130.10.10:FF:000910">
    <property type="entry name" value="Diphthamide biosynthesis 7"/>
    <property type="match status" value="1"/>
</dbReference>
<organism evidence="13">
    <name type="scientific">Xenopus tropicalis</name>
    <name type="common">Western clawed frog</name>
    <name type="synonym">Silurana tropicalis</name>
    <dbReference type="NCBI Taxonomy" id="8364"/>
    <lineage>
        <taxon>Eukaryota</taxon>
        <taxon>Metazoa</taxon>
        <taxon>Chordata</taxon>
        <taxon>Craniata</taxon>
        <taxon>Vertebrata</taxon>
        <taxon>Euteleostomi</taxon>
        <taxon>Amphibia</taxon>
        <taxon>Batrachia</taxon>
        <taxon>Anura</taxon>
        <taxon>Pipoidea</taxon>
        <taxon>Pipidae</taxon>
        <taxon>Xenopodinae</taxon>
        <taxon>Xenopus</taxon>
        <taxon>Silurana</taxon>
    </lineage>
</organism>
<accession>A0A803J420</accession>
<reference evidence="13" key="2">
    <citation type="submission" date="2021-03" db="UniProtKB">
        <authorList>
            <consortium name="Ensembl"/>
        </authorList>
    </citation>
    <scope>IDENTIFICATION</scope>
</reference>
<reference evidence="13" key="1">
    <citation type="journal article" date="2010" name="Science">
        <title>The genome of the Western clawed frog Xenopus tropicalis.</title>
        <authorList>
            <person name="Hellsten U."/>
            <person name="Harland R.M."/>
            <person name="Gilchrist M.J."/>
            <person name="Hendrix D."/>
            <person name="Jurka J."/>
            <person name="Kapitonov V."/>
            <person name="Ovcharenko I."/>
            <person name="Putnam N.H."/>
            <person name="Shu S."/>
            <person name="Taher L."/>
            <person name="Blitz I.L."/>
            <person name="Blumberg B."/>
            <person name="Dichmann D.S."/>
            <person name="Dubchak I."/>
            <person name="Amaya E."/>
            <person name="Detter J.C."/>
            <person name="Fletcher R."/>
            <person name="Gerhard D.S."/>
            <person name="Goodstein D."/>
            <person name="Graves T."/>
            <person name="Grigoriev I.V."/>
            <person name="Grimwood J."/>
            <person name="Kawashima T."/>
            <person name="Lindquist E."/>
            <person name="Lucas S.M."/>
            <person name="Mead P.E."/>
            <person name="Mitros T."/>
            <person name="Ogino H."/>
            <person name="Ohta Y."/>
            <person name="Poliakov A.V."/>
            <person name="Pollet N."/>
            <person name="Robert J."/>
            <person name="Salamov A."/>
            <person name="Sater A.K."/>
            <person name="Schmutz J."/>
            <person name="Terry A."/>
            <person name="Vize P.D."/>
            <person name="Warren W.C."/>
            <person name="Wells D."/>
            <person name="Wills A."/>
            <person name="Wilson R.K."/>
            <person name="Zimmerman L.B."/>
            <person name="Zorn A.M."/>
            <person name="Grainger R."/>
            <person name="Grammer T."/>
            <person name="Khokha M.K."/>
            <person name="Richardson P.M."/>
            <person name="Rokhsar D.S."/>
        </authorList>
    </citation>
    <scope>NUCLEOTIDE SEQUENCE [LARGE SCALE GENOMIC DNA]</scope>
    <source>
        <strain evidence="13">Nigerian</strain>
    </source>
</reference>
<evidence type="ECO:0000256" key="10">
    <source>
        <dbReference type="ARBA" id="ARBA00075709"/>
    </source>
</evidence>
<dbReference type="GO" id="GO:0061685">
    <property type="term" value="F:diphthine methylesterase activity"/>
    <property type="evidence" value="ECO:0000318"/>
    <property type="project" value="GO_Central"/>
</dbReference>
<keyword evidence="2 12" id="KW-0853">WD repeat</keyword>
<dbReference type="Ensembl" id="ENSXETT00000113622">
    <property type="protein sequence ID" value="ENSXETP00000102583"/>
    <property type="gene ID" value="ENSXETG00000041554"/>
</dbReference>
<evidence type="ECO:0000256" key="7">
    <source>
        <dbReference type="ARBA" id="ARBA00047551"/>
    </source>
</evidence>
<dbReference type="GO" id="GO:0017183">
    <property type="term" value="P:protein histidyl modification to diphthamide"/>
    <property type="evidence" value="ECO:0000318"/>
    <property type="project" value="GO_Central"/>
</dbReference>
<name>A0A803J420_XENTR</name>
<dbReference type="SMART" id="SM00320">
    <property type="entry name" value="WD40"/>
    <property type="match status" value="4"/>
</dbReference>
<dbReference type="InterPro" id="IPR052415">
    <property type="entry name" value="Diphthine_MTase"/>
</dbReference>
<evidence type="ECO:0000256" key="9">
    <source>
        <dbReference type="ARBA" id="ARBA00074662"/>
    </source>
</evidence>
<evidence type="ECO:0000256" key="1">
    <source>
        <dbReference type="ARBA" id="ARBA00005156"/>
    </source>
</evidence>
<evidence type="ECO:0000256" key="11">
    <source>
        <dbReference type="ARBA" id="ARBA00081300"/>
    </source>
</evidence>
<dbReference type="EC" id="3.1.1.97" evidence="6"/>
<comment type="catalytic activity">
    <reaction evidence="7">
        <text>diphthine methyl ester-[translation elongation factor 2] + H2O = diphthine-[translation elongation factor 2] + methanol + H(+)</text>
        <dbReference type="Rhea" id="RHEA:42656"/>
        <dbReference type="Rhea" id="RHEA-COMP:10172"/>
        <dbReference type="Rhea" id="RHEA-COMP:10173"/>
        <dbReference type="ChEBI" id="CHEBI:15377"/>
        <dbReference type="ChEBI" id="CHEBI:15378"/>
        <dbReference type="ChEBI" id="CHEBI:17790"/>
        <dbReference type="ChEBI" id="CHEBI:79005"/>
        <dbReference type="ChEBI" id="CHEBI:82696"/>
        <dbReference type="EC" id="3.1.1.97"/>
    </reaction>
</comment>
<evidence type="ECO:0000256" key="12">
    <source>
        <dbReference type="PROSITE-ProRule" id="PRU00221"/>
    </source>
</evidence>
<evidence type="ECO:0000256" key="5">
    <source>
        <dbReference type="ARBA" id="ARBA00038092"/>
    </source>
</evidence>
<evidence type="ECO:0000256" key="4">
    <source>
        <dbReference type="ARBA" id="ARBA00022801"/>
    </source>
</evidence>